<dbReference type="STRING" id="1250231.SAMN04488552_0655"/>
<dbReference type="CDD" id="cd14728">
    <property type="entry name" value="Ere-like"/>
    <property type="match status" value="1"/>
</dbReference>
<name>A0A1H1L9P0_9FLAO</name>
<keyword evidence="2" id="KW-1185">Reference proteome</keyword>
<evidence type="ECO:0000313" key="1">
    <source>
        <dbReference type="EMBL" id="SDR71321.1"/>
    </source>
</evidence>
<dbReference type="Gene3D" id="3.30.1870.10">
    <property type="entry name" value="EreA-like, domain 2"/>
    <property type="match status" value="1"/>
</dbReference>
<dbReference type="PANTHER" id="PTHR31299">
    <property type="entry name" value="ESTERASE, PUTATIVE (AFU_ORTHOLOGUE AFUA_1G05850)-RELATED"/>
    <property type="match status" value="1"/>
</dbReference>
<proteinExistence type="predicted"/>
<evidence type="ECO:0000313" key="2">
    <source>
        <dbReference type="Proteomes" id="UP000198858"/>
    </source>
</evidence>
<dbReference type="PANTHER" id="PTHR31299:SF0">
    <property type="entry name" value="ESTERASE, PUTATIVE (AFU_ORTHOLOGUE AFUA_1G05850)-RELATED"/>
    <property type="match status" value="1"/>
</dbReference>
<protein>
    <submittedName>
        <fullName evidence="1">Erythromycin esterase</fullName>
    </submittedName>
</protein>
<dbReference type="Pfam" id="PF05139">
    <property type="entry name" value="Erythro_esteras"/>
    <property type="match status" value="1"/>
</dbReference>
<dbReference type="Gene3D" id="3.40.1660.10">
    <property type="entry name" value="EreA-like (biosynthetic domain)"/>
    <property type="match status" value="1"/>
</dbReference>
<dbReference type="EMBL" id="LT629745">
    <property type="protein sequence ID" value="SDR71321.1"/>
    <property type="molecule type" value="Genomic_DNA"/>
</dbReference>
<dbReference type="GO" id="GO:0046677">
    <property type="term" value="P:response to antibiotic"/>
    <property type="evidence" value="ECO:0007669"/>
    <property type="project" value="InterPro"/>
</dbReference>
<dbReference type="Proteomes" id="UP000198858">
    <property type="component" value="Chromosome I"/>
</dbReference>
<accession>A0A1H1L9P0</accession>
<dbReference type="InterPro" id="IPR007815">
    <property type="entry name" value="Emycin_Estase"/>
</dbReference>
<dbReference type="SUPFAM" id="SSF159501">
    <property type="entry name" value="EreA/ChaN-like"/>
    <property type="match status" value="1"/>
</dbReference>
<dbReference type="AlphaFoldDB" id="A0A1H1L9P0"/>
<dbReference type="RefSeq" id="WP_089661278.1">
    <property type="nucleotide sequence ID" value="NZ_LT629745.1"/>
</dbReference>
<dbReference type="InterPro" id="IPR052036">
    <property type="entry name" value="Hydrolase/PRTase-associated"/>
</dbReference>
<reference evidence="1 2" key="1">
    <citation type="submission" date="2016-10" db="EMBL/GenBank/DDBJ databases">
        <authorList>
            <person name="Varghese N."/>
            <person name="Submissions S."/>
        </authorList>
    </citation>
    <scope>NUCLEOTIDE SEQUENCE [LARGE SCALE GENOMIC DNA]</scope>
    <source>
        <strain evidence="1 2">Mar_2010_102</strain>
    </source>
</reference>
<sequence length="431" mass="50258">MKFTITYILCLLTINISAQKIETVNWINKNLIEIEDANPNTELIIFDQNIPKKFNQAKIFGFGETTHHGKEFFTIKAKFFKYLVQKKNVKAFLMEESYPAESGINEWISGGKGDLKTIADNFSIYPWHTQEVVDLLKWMRNYNLEKPKNEQIQFYGIDIQFVKGINEEIRDFVKRNGLSIDENLLSTVDKCTNKKNDYKGVKNWADEHKPDLQNLKKIISEFQKNSSKNITNESQDAIRALNYLIDYTDFIKNPTTKVRDLKMFENAQYIIDNLTENGKAFIWAHNEHINNLELLSYGSDWTSLGSHLKNNYKEDYYSVGFDFGSGNLRGYVIEKNKPNHWEVYTIDKPFKRTYSKTLFEADKNIYFIDINKALQDDSINFFDKKEKQLILGGPGFNPEDVDLIPKKFSEMYDGLIFVKRISVPNYNLDGA</sequence>
<organism evidence="1 2">
    <name type="scientific">Christiangramia echinicola</name>
    <dbReference type="NCBI Taxonomy" id="279359"/>
    <lineage>
        <taxon>Bacteria</taxon>
        <taxon>Pseudomonadati</taxon>
        <taxon>Bacteroidota</taxon>
        <taxon>Flavobacteriia</taxon>
        <taxon>Flavobacteriales</taxon>
        <taxon>Flavobacteriaceae</taxon>
        <taxon>Christiangramia</taxon>
    </lineage>
</organism>
<dbReference type="Gene3D" id="1.20.1440.30">
    <property type="entry name" value="Biosynthetic Protein domain"/>
    <property type="match status" value="1"/>
</dbReference>
<gene>
    <name evidence="1" type="ORF">SAMN04488552_0655</name>
</gene>